<dbReference type="GO" id="GO:0004672">
    <property type="term" value="F:protein kinase activity"/>
    <property type="evidence" value="ECO:0007669"/>
    <property type="project" value="InterPro"/>
</dbReference>
<name>A0A7S2XZZ1_9STRA</name>
<sequence length="345" mass="39645">MALCSCSSFSPLRLRRKGNNVKKNDPGSIHGDEELKTNFDMQWEEFTDVNWEEFTNVKFLAQGNFARVHSAEFKGRRVAVKVMRPDVDRVDAQKQFDIEISIMRDIKHKNIVRFYGGGTTSEQHPRPFIILELMEMGTLQNLLENNGFSLFPNRRKSISSMKLNQRLEVVLMLAEGLHYLQEVAYPDRHILHRDLKPHNFGWTANGCLKIMDFGLATTIPRNLNENKAYCMTGETGTVRYMPPEVALGKPYNEKSDVYSFALIAWQVLTGCIPYGGFCVSQLEQYVFHEHHRPSCPKKWPQELLELLEMCWSPVIEKRPSFSKIVSILSEILCLQKVTPTTAPTT</sequence>
<dbReference type="GO" id="GO:0097527">
    <property type="term" value="P:necroptotic signaling pathway"/>
    <property type="evidence" value="ECO:0007669"/>
    <property type="project" value="TreeGrafter"/>
</dbReference>
<gene>
    <name evidence="4" type="ORF">FJAP1339_LOCUS10869</name>
</gene>
<keyword evidence="2" id="KW-0067">ATP-binding</keyword>
<dbReference type="PANTHER" id="PTHR44329">
    <property type="entry name" value="SERINE/THREONINE-PROTEIN KINASE TNNI3K-RELATED"/>
    <property type="match status" value="1"/>
</dbReference>
<dbReference type="SUPFAM" id="SSF56112">
    <property type="entry name" value="Protein kinase-like (PK-like)"/>
    <property type="match status" value="1"/>
</dbReference>
<evidence type="ECO:0000256" key="1">
    <source>
        <dbReference type="ARBA" id="ARBA00022741"/>
    </source>
</evidence>
<dbReference type="InterPro" id="IPR000719">
    <property type="entry name" value="Prot_kinase_dom"/>
</dbReference>
<dbReference type="InterPro" id="IPR001245">
    <property type="entry name" value="Ser-Thr/Tyr_kinase_cat_dom"/>
</dbReference>
<dbReference type="PROSITE" id="PS50011">
    <property type="entry name" value="PROTEIN_KINASE_DOM"/>
    <property type="match status" value="1"/>
</dbReference>
<dbReference type="EMBL" id="HBHR01021413">
    <property type="protein sequence ID" value="CAD9872764.1"/>
    <property type="molecule type" value="Transcribed_RNA"/>
</dbReference>
<dbReference type="InterPro" id="IPR051681">
    <property type="entry name" value="Ser/Thr_Kinases-Pseudokinases"/>
</dbReference>
<feature type="domain" description="Protein kinase" evidence="3">
    <location>
        <begin position="54"/>
        <end position="332"/>
    </location>
</feature>
<organism evidence="4">
    <name type="scientific">Fibrocapsa japonica</name>
    <dbReference type="NCBI Taxonomy" id="94617"/>
    <lineage>
        <taxon>Eukaryota</taxon>
        <taxon>Sar</taxon>
        <taxon>Stramenopiles</taxon>
        <taxon>Ochrophyta</taxon>
        <taxon>Raphidophyceae</taxon>
        <taxon>Chattonellales</taxon>
        <taxon>Chattonellaceae</taxon>
        <taxon>Fibrocapsa</taxon>
    </lineage>
</organism>
<dbReference type="Pfam" id="PF07714">
    <property type="entry name" value="PK_Tyr_Ser-Thr"/>
    <property type="match status" value="1"/>
</dbReference>
<evidence type="ECO:0000259" key="3">
    <source>
        <dbReference type="PROSITE" id="PS50011"/>
    </source>
</evidence>
<proteinExistence type="predicted"/>
<dbReference type="Gene3D" id="3.30.200.20">
    <property type="entry name" value="Phosphorylase Kinase, domain 1"/>
    <property type="match status" value="1"/>
</dbReference>
<evidence type="ECO:0000256" key="2">
    <source>
        <dbReference type="ARBA" id="ARBA00022840"/>
    </source>
</evidence>
<dbReference type="AlphaFoldDB" id="A0A7S2XZZ1"/>
<dbReference type="SMART" id="SM00220">
    <property type="entry name" value="S_TKc"/>
    <property type="match status" value="1"/>
</dbReference>
<dbReference type="InterPro" id="IPR011009">
    <property type="entry name" value="Kinase-like_dom_sf"/>
</dbReference>
<dbReference type="PIRSF" id="PIRSF000654">
    <property type="entry name" value="Integrin-linked_kinase"/>
    <property type="match status" value="1"/>
</dbReference>
<evidence type="ECO:0000313" key="4">
    <source>
        <dbReference type="EMBL" id="CAD9872764.1"/>
    </source>
</evidence>
<keyword evidence="1" id="KW-0547">Nucleotide-binding</keyword>
<dbReference type="Gene3D" id="1.10.510.10">
    <property type="entry name" value="Transferase(Phosphotransferase) domain 1"/>
    <property type="match status" value="1"/>
</dbReference>
<reference evidence="4" key="1">
    <citation type="submission" date="2021-01" db="EMBL/GenBank/DDBJ databases">
        <authorList>
            <person name="Corre E."/>
            <person name="Pelletier E."/>
            <person name="Niang G."/>
            <person name="Scheremetjew M."/>
            <person name="Finn R."/>
            <person name="Kale V."/>
            <person name="Holt S."/>
            <person name="Cochrane G."/>
            <person name="Meng A."/>
            <person name="Brown T."/>
            <person name="Cohen L."/>
        </authorList>
    </citation>
    <scope>NUCLEOTIDE SEQUENCE</scope>
    <source>
        <strain evidence="4">CCMP1661</strain>
    </source>
</reference>
<accession>A0A7S2XZZ1</accession>
<dbReference type="PANTHER" id="PTHR44329:SF298">
    <property type="entry name" value="MIXED LINEAGE KINASE DOMAIN-LIKE PROTEIN"/>
    <property type="match status" value="1"/>
</dbReference>
<protein>
    <recommendedName>
        <fullName evidence="3">Protein kinase domain-containing protein</fullName>
    </recommendedName>
</protein>
<dbReference type="GO" id="GO:0005524">
    <property type="term" value="F:ATP binding"/>
    <property type="evidence" value="ECO:0007669"/>
    <property type="project" value="UniProtKB-KW"/>
</dbReference>